<dbReference type="Pfam" id="PF07883">
    <property type="entry name" value="Cupin_2"/>
    <property type="match status" value="1"/>
</dbReference>
<dbReference type="PANTHER" id="PTHR38599:SF1">
    <property type="entry name" value="CUPIN DOMAIN PROTEIN (AFU_ORTHOLOGUE AFUA_3G13620)"/>
    <property type="match status" value="1"/>
</dbReference>
<evidence type="ECO:0000259" key="1">
    <source>
        <dbReference type="Pfam" id="PF07883"/>
    </source>
</evidence>
<evidence type="ECO:0000313" key="3">
    <source>
        <dbReference type="Proteomes" id="UP001273166"/>
    </source>
</evidence>
<dbReference type="CDD" id="cd02234">
    <property type="entry name" value="cupin_BLR7677-like"/>
    <property type="match status" value="1"/>
</dbReference>
<keyword evidence="3" id="KW-1185">Reference proteome</keyword>
<name>A0AAJ0GMP6_9PEZI</name>
<protein>
    <recommendedName>
        <fullName evidence="1">Cupin type-2 domain-containing protein</fullName>
    </recommendedName>
</protein>
<dbReference type="InterPro" id="IPR011051">
    <property type="entry name" value="RmlC_Cupin_sf"/>
</dbReference>
<dbReference type="Gene3D" id="2.60.120.10">
    <property type="entry name" value="Jelly Rolls"/>
    <property type="match status" value="1"/>
</dbReference>
<dbReference type="Proteomes" id="UP001273166">
    <property type="component" value="Unassembled WGS sequence"/>
</dbReference>
<dbReference type="PANTHER" id="PTHR38599">
    <property type="entry name" value="CUPIN DOMAIN PROTEIN (AFU_ORTHOLOGUE AFUA_3G13620)"/>
    <property type="match status" value="1"/>
</dbReference>
<organism evidence="2 3">
    <name type="scientific">Chaetomium strumarium</name>
    <dbReference type="NCBI Taxonomy" id="1170767"/>
    <lineage>
        <taxon>Eukaryota</taxon>
        <taxon>Fungi</taxon>
        <taxon>Dikarya</taxon>
        <taxon>Ascomycota</taxon>
        <taxon>Pezizomycotina</taxon>
        <taxon>Sordariomycetes</taxon>
        <taxon>Sordariomycetidae</taxon>
        <taxon>Sordariales</taxon>
        <taxon>Chaetomiaceae</taxon>
        <taxon>Chaetomium</taxon>
    </lineage>
</organism>
<sequence>MASDFAAAKAKYAGRPRETLKVLYDHELRNCPGKSIVGLELRYAPHGWSPPHRHAGATAVAHVLEGVFLSGMNGTPPHVYTPGETFVELPGCHHTVSDNASSTAPMRAIVVLVVDTAVLRTEKGYAALLEIDAGWEGA</sequence>
<gene>
    <name evidence="2" type="ORF">B0T15DRAFT_576286</name>
</gene>
<proteinExistence type="predicted"/>
<dbReference type="AlphaFoldDB" id="A0AAJ0GMP6"/>
<dbReference type="RefSeq" id="XP_062718593.1">
    <property type="nucleotide sequence ID" value="XM_062871025.1"/>
</dbReference>
<dbReference type="GeneID" id="87889854"/>
<accession>A0AAJ0GMP6</accession>
<dbReference type="EMBL" id="JAUDZG010000006">
    <property type="protein sequence ID" value="KAK3302813.1"/>
    <property type="molecule type" value="Genomic_DNA"/>
</dbReference>
<dbReference type="InterPro" id="IPR013096">
    <property type="entry name" value="Cupin_2"/>
</dbReference>
<reference evidence="2" key="1">
    <citation type="journal article" date="2023" name="Mol. Phylogenet. Evol.">
        <title>Genome-scale phylogeny and comparative genomics of the fungal order Sordariales.</title>
        <authorList>
            <person name="Hensen N."/>
            <person name="Bonometti L."/>
            <person name="Westerberg I."/>
            <person name="Brannstrom I.O."/>
            <person name="Guillou S."/>
            <person name="Cros-Aarteil S."/>
            <person name="Calhoun S."/>
            <person name="Haridas S."/>
            <person name="Kuo A."/>
            <person name="Mondo S."/>
            <person name="Pangilinan J."/>
            <person name="Riley R."/>
            <person name="LaButti K."/>
            <person name="Andreopoulos B."/>
            <person name="Lipzen A."/>
            <person name="Chen C."/>
            <person name="Yan M."/>
            <person name="Daum C."/>
            <person name="Ng V."/>
            <person name="Clum A."/>
            <person name="Steindorff A."/>
            <person name="Ohm R.A."/>
            <person name="Martin F."/>
            <person name="Silar P."/>
            <person name="Natvig D.O."/>
            <person name="Lalanne C."/>
            <person name="Gautier V."/>
            <person name="Ament-Velasquez S.L."/>
            <person name="Kruys A."/>
            <person name="Hutchinson M.I."/>
            <person name="Powell A.J."/>
            <person name="Barry K."/>
            <person name="Miller A.N."/>
            <person name="Grigoriev I.V."/>
            <person name="Debuchy R."/>
            <person name="Gladieux P."/>
            <person name="Hiltunen Thoren M."/>
            <person name="Johannesson H."/>
        </authorList>
    </citation>
    <scope>NUCLEOTIDE SEQUENCE</scope>
    <source>
        <strain evidence="2">CBS 333.67</strain>
    </source>
</reference>
<dbReference type="SUPFAM" id="SSF51182">
    <property type="entry name" value="RmlC-like cupins"/>
    <property type="match status" value="1"/>
</dbReference>
<comment type="caution">
    <text evidence="2">The sequence shown here is derived from an EMBL/GenBank/DDBJ whole genome shotgun (WGS) entry which is preliminary data.</text>
</comment>
<feature type="domain" description="Cupin type-2" evidence="1">
    <location>
        <begin position="41"/>
        <end position="111"/>
    </location>
</feature>
<dbReference type="InterPro" id="IPR014710">
    <property type="entry name" value="RmlC-like_jellyroll"/>
</dbReference>
<reference evidence="2" key="2">
    <citation type="submission" date="2023-06" db="EMBL/GenBank/DDBJ databases">
        <authorList>
            <consortium name="Lawrence Berkeley National Laboratory"/>
            <person name="Mondo S.J."/>
            <person name="Hensen N."/>
            <person name="Bonometti L."/>
            <person name="Westerberg I."/>
            <person name="Brannstrom I.O."/>
            <person name="Guillou S."/>
            <person name="Cros-Aarteil S."/>
            <person name="Calhoun S."/>
            <person name="Haridas S."/>
            <person name="Kuo A."/>
            <person name="Pangilinan J."/>
            <person name="Riley R."/>
            <person name="Labutti K."/>
            <person name="Andreopoulos B."/>
            <person name="Lipzen A."/>
            <person name="Chen C."/>
            <person name="Yanf M."/>
            <person name="Daum C."/>
            <person name="Ng V."/>
            <person name="Clum A."/>
            <person name="Steindorff A."/>
            <person name="Ohm R."/>
            <person name="Martin F."/>
            <person name="Silar P."/>
            <person name="Natvig D."/>
            <person name="Lalanne C."/>
            <person name="Gautier V."/>
            <person name="Ament-Velasquez S.L."/>
            <person name="Kruys A."/>
            <person name="Hutchinson M.I."/>
            <person name="Powell A.J."/>
            <person name="Barry K."/>
            <person name="Miller A.N."/>
            <person name="Grigoriev I.V."/>
            <person name="Debuchy R."/>
            <person name="Gladieux P."/>
            <person name="Thoren M.H."/>
            <person name="Johannesson H."/>
        </authorList>
    </citation>
    <scope>NUCLEOTIDE SEQUENCE</scope>
    <source>
        <strain evidence="2">CBS 333.67</strain>
    </source>
</reference>
<evidence type="ECO:0000313" key="2">
    <source>
        <dbReference type="EMBL" id="KAK3302813.1"/>
    </source>
</evidence>